<reference evidence="3 4" key="1">
    <citation type="submission" date="2021-01" db="EMBL/GenBank/DDBJ databases">
        <title>Whole genome shotgun sequence of Microbispora siamensis NBRC 104113.</title>
        <authorList>
            <person name="Komaki H."/>
            <person name="Tamura T."/>
        </authorList>
    </citation>
    <scope>NUCLEOTIDE SEQUENCE [LARGE SCALE GENOMIC DNA]</scope>
    <source>
        <strain evidence="3 4">NBRC 104113</strain>
    </source>
</reference>
<keyword evidence="2" id="KW-0472">Membrane</keyword>
<feature type="transmembrane region" description="Helical" evidence="2">
    <location>
        <begin position="107"/>
        <end position="128"/>
    </location>
</feature>
<proteinExistence type="predicted"/>
<keyword evidence="4" id="KW-1185">Reference proteome</keyword>
<comment type="caution">
    <text evidence="3">The sequence shown here is derived from an EMBL/GenBank/DDBJ whole genome shotgun (WGS) entry which is preliminary data.</text>
</comment>
<organism evidence="3 4">
    <name type="scientific">Microbispora siamensis</name>
    <dbReference type="NCBI Taxonomy" id="564413"/>
    <lineage>
        <taxon>Bacteria</taxon>
        <taxon>Bacillati</taxon>
        <taxon>Actinomycetota</taxon>
        <taxon>Actinomycetes</taxon>
        <taxon>Streptosporangiales</taxon>
        <taxon>Streptosporangiaceae</taxon>
        <taxon>Microbispora</taxon>
    </lineage>
</organism>
<dbReference type="EMBL" id="BOOF01000057">
    <property type="protein sequence ID" value="GIH66675.1"/>
    <property type="molecule type" value="Genomic_DNA"/>
</dbReference>
<accession>A0ABQ4GYZ9</accession>
<name>A0ABQ4GYZ9_9ACTN</name>
<feature type="transmembrane region" description="Helical" evidence="2">
    <location>
        <begin position="149"/>
        <end position="173"/>
    </location>
</feature>
<keyword evidence="2" id="KW-0812">Transmembrane</keyword>
<sequence>MRNVDKLRGLPPLTLAAPAAGSAAIHFGVMPDHFAASPGHGVLFAVAGCVQLAWAAALLLRPTQPVVLTGGFVNLGLVVIWLVGRTAGLPLGPDAWTPDPGGAPEALAALLETLLAAAAPALVAYASVADDDGAGSRRPIGMLTGRIPSAGGVGAAVVACLVAAAVGVSFTSWGTTAFDEILVARPATASPGPLAGHHHHGAAQPPAAAAAQEPLTPGAGVVAADAATSAAQALAAAVRRETAGRLPTAADAERAGYRVWTDNDGVQQLANPALLQDGLVLNPAQPEVLVYHEGKTLLGAVFVMPPGARGPAIGSLTPWHSHTCPLCDPPGETDMLHVWLVDYPGGGFADISGPALQAAVAKLPPVS</sequence>
<protein>
    <submittedName>
        <fullName evidence="3">Uncharacterized protein</fullName>
    </submittedName>
</protein>
<dbReference type="Proteomes" id="UP000660454">
    <property type="component" value="Unassembled WGS sequence"/>
</dbReference>
<feature type="region of interest" description="Disordered" evidence="1">
    <location>
        <begin position="192"/>
        <end position="213"/>
    </location>
</feature>
<evidence type="ECO:0000256" key="2">
    <source>
        <dbReference type="SAM" id="Phobius"/>
    </source>
</evidence>
<feature type="compositionally biased region" description="Low complexity" evidence="1">
    <location>
        <begin position="202"/>
        <end position="213"/>
    </location>
</feature>
<feature type="transmembrane region" description="Helical" evidence="2">
    <location>
        <begin position="12"/>
        <end position="29"/>
    </location>
</feature>
<evidence type="ECO:0000256" key="1">
    <source>
        <dbReference type="SAM" id="MobiDB-lite"/>
    </source>
</evidence>
<keyword evidence="2" id="KW-1133">Transmembrane helix</keyword>
<evidence type="ECO:0000313" key="3">
    <source>
        <dbReference type="EMBL" id="GIH66675.1"/>
    </source>
</evidence>
<gene>
    <name evidence="3" type="ORF">Msi02_74920</name>
</gene>
<evidence type="ECO:0000313" key="4">
    <source>
        <dbReference type="Proteomes" id="UP000660454"/>
    </source>
</evidence>
<feature type="transmembrane region" description="Helical" evidence="2">
    <location>
        <begin position="67"/>
        <end position="87"/>
    </location>
</feature>
<feature type="transmembrane region" description="Helical" evidence="2">
    <location>
        <begin position="41"/>
        <end position="60"/>
    </location>
</feature>